<feature type="region of interest" description="Disordered" evidence="3">
    <location>
        <begin position="274"/>
        <end position="303"/>
    </location>
</feature>
<dbReference type="OrthoDB" id="256869at2"/>
<proteinExistence type="inferred from homology"/>
<evidence type="ECO:0000313" key="6">
    <source>
        <dbReference type="EMBL" id="SFS66627.1"/>
    </source>
</evidence>
<dbReference type="SUPFAM" id="SSF51735">
    <property type="entry name" value="NAD(P)-binding Rossmann-fold domains"/>
    <property type="match status" value="1"/>
</dbReference>
<dbReference type="Gene3D" id="3.30.360.10">
    <property type="entry name" value="Dihydrodipicolinate Reductase, domain 2"/>
    <property type="match status" value="1"/>
</dbReference>
<accession>A0A1I6RPH7</accession>
<reference evidence="7" key="1">
    <citation type="submission" date="2016-10" db="EMBL/GenBank/DDBJ databases">
        <authorList>
            <person name="Varghese N."/>
            <person name="Submissions S."/>
        </authorList>
    </citation>
    <scope>NUCLEOTIDE SEQUENCE [LARGE SCALE GENOMIC DNA]</scope>
    <source>
        <strain evidence="7">DSM 44771</strain>
    </source>
</reference>
<dbReference type="AlphaFoldDB" id="A0A1I6RPH7"/>
<organism evidence="6 7">
    <name type="scientific">Saccharopolyspora flava</name>
    <dbReference type="NCBI Taxonomy" id="95161"/>
    <lineage>
        <taxon>Bacteria</taxon>
        <taxon>Bacillati</taxon>
        <taxon>Actinomycetota</taxon>
        <taxon>Actinomycetes</taxon>
        <taxon>Pseudonocardiales</taxon>
        <taxon>Pseudonocardiaceae</taxon>
        <taxon>Saccharopolyspora</taxon>
    </lineage>
</organism>
<feature type="compositionally biased region" description="Basic and acidic residues" evidence="3">
    <location>
        <begin position="274"/>
        <end position="290"/>
    </location>
</feature>
<evidence type="ECO:0000259" key="4">
    <source>
        <dbReference type="Pfam" id="PF01408"/>
    </source>
</evidence>
<dbReference type="GO" id="GO:0000166">
    <property type="term" value="F:nucleotide binding"/>
    <property type="evidence" value="ECO:0007669"/>
    <property type="project" value="InterPro"/>
</dbReference>
<dbReference type="Pfam" id="PF22725">
    <property type="entry name" value="GFO_IDH_MocA_C3"/>
    <property type="match status" value="1"/>
</dbReference>
<gene>
    <name evidence="6" type="ORF">SAMN05660874_02472</name>
</gene>
<keyword evidence="2" id="KW-0560">Oxidoreductase</keyword>
<evidence type="ECO:0000256" key="1">
    <source>
        <dbReference type="ARBA" id="ARBA00010928"/>
    </source>
</evidence>
<dbReference type="STRING" id="95161.SAMN05660874_02472"/>
<dbReference type="PANTHER" id="PTHR43708">
    <property type="entry name" value="CONSERVED EXPRESSED OXIDOREDUCTASE (EUROFUNG)"/>
    <property type="match status" value="1"/>
</dbReference>
<dbReference type="InterPro" id="IPR036291">
    <property type="entry name" value="NAD(P)-bd_dom_sf"/>
</dbReference>
<dbReference type="Proteomes" id="UP000198852">
    <property type="component" value="Unassembled WGS sequence"/>
</dbReference>
<protein>
    <submittedName>
        <fullName evidence="6">Predicted dehydrogenase</fullName>
    </submittedName>
</protein>
<comment type="similarity">
    <text evidence="1">Belongs to the Gfo/Idh/MocA family.</text>
</comment>
<name>A0A1I6RPH7_9PSEU</name>
<sequence>MHGSEQHELKVGLVGYGSGGKIFHAPLIAAHPRLRLDAVVTANPERQAQVRADLPGAEPVADLDALFAREPDLVVITTPNRTHAELARTALDAGVPVVVDKPFTPTAQEGRELVEHARERGLLLTVFQNRRWDSDFRTVRKVLDGGELGRVHRFESRFDRWAPQPKPTWRDSGGAEDVAGLLYDLGSHLIDQALQLFGPVASVYAEIDTRRPGVRADDDSFVALTHVNGVRSHLWMSKLAAVPGPRLRLLGDRGTFTKHGTDPQEADLRAGKRPVDDMWGREPEDIRGELGDGETTRTIPSEPGTYQAFYDGVVNSLLTGAPAPVDPADAITALDIIAAAQRSAENHTLEPLT</sequence>
<dbReference type="SUPFAM" id="SSF55347">
    <property type="entry name" value="Glyceraldehyde-3-phosphate dehydrogenase-like, C-terminal domain"/>
    <property type="match status" value="1"/>
</dbReference>
<dbReference type="PANTHER" id="PTHR43708:SF5">
    <property type="entry name" value="CONSERVED EXPRESSED OXIDOREDUCTASE (EUROFUNG)-RELATED"/>
    <property type="match status" value="1"/>
</dbReference>
<dbReference type="RefSeq" id="WP_093416388.1">
    <property type="nucleotide sequence ID" value="NZ_FOZX01000003.1"/>
</dbReference>
<dbReference type="EMBL" id="FOZX01000003">
    <property type="protein sequence ID" value="SFS66627.1"/>
    <property type="molecule type" value="Genomic_DNA"/>
</dbReference>
<dbReference type="InterPro" id="IPR051317">
    <property type="entry name" value="Gfo/Idh/MocA_oxidoreduct"/>
</dbReference>
<evidence type="ECO:0000259" key="5">
    <source>
        <dbReference type="Pfam" id="PF22725"/>
    </source>
</evidence>
<feature type="domain" description="Gfo/Idh/MocA-like oxidoreductase N-terminal" evidence="4">
    <location>
        <begin position="9"/>
        <end position="126"/>
    </location>
</feature>
<evidence type="ECO:0000256" key="2">
    <source>
        <dbReference type="ARBA" id="ARBA00023002"/>
    </source>
</evidence>
<feature type="domain" description="GFO/IDH/MocA-like oxidoreductase" evidence="5">
    <location>
        <begin position="136"/>
        <end position="256"/>
    </location>
</feature>
<evidence type="ECO:0000256" key="3">
    <source>
        <dbReference type="SAM" id="MobiDB-lite"/>
    </source>
</evidence>
<dbReference type="InterPro" id="IPR000683">
    <property type="entry name" value="Gfo/Idh/MocA-like_OxRdtase_N"/>
</dbReference>
<evidence type="ECO:0000313" key="7">
    <source>
        <dbReference type="Proteomes" id="UP000198852"/>
    </source>
</evidence>
<dbReference type="InterPro" id="IPR055170">
    <property type="entry name" value="GFO_IDH_MocA-like_dom"/>
</dbReference>
<dbReference type="Pfam" id="PF01408">
    <property type="entry name" value="GFO_IDH_MocA"/>
    <property type="match status" value="1"/>
</dbReference>
<dbReference type="GO" id="GO:0016491">
    <property type="term" value="F:oxidoreductase activity"/>
    <property type="evidence" value="ECO:0007669"/>
    <property type="project" value="UniProtKB-KW"/>
</dbReference>
<dbReference type="Gene3D" id="3.40.50.720">
    <property type="entry name" value="NAD(P)-binding Rossmann-like Domain"/>
    <property type="match status" value="1"/>
</dbReference>
<keyword evidence="7" id="KW-1185">Reference proteome</keyword>